<dbReference type="GO" id="GO:0009116">
    <property type="term" value="P:nucleoside metabolic process"/>
    <property type="evidence" value="ECO:0007669"/>
    <property type="project" value="InterPro"/>
</dbReference>
<dbReference type="GO" id="GO:0003824">
    <property type="term" value="F:catalytic activity"/>
    <property type="evidence" value="ECO:0007669"/>
    <property type="project" value="InterPro"/>
</dbReference>
<evidence type="ECO:0000313" key="2">
    <source>
        <dbReference type="EMBL" id="RCN58809.1"/>
    </source>
</evidence>
<feature type="signal peptide" evidence="1">
    <location>
        <begin position="1"/>
        <end position="26"/>
    </location>
</feature>
<evidence type="ECO:0000256" key="1">
    <source>
        <dbReference type="SAM" id="SignalP"/>
    </source>
</evidence>
<dbReference type="PANTHER" id="PTHR38643:SF1">
    <property type="entry name" value="PURINE NUCLEOSIDE PERMEASE C285.05-RELATED"/>
    <property type="match status" value="1"/>
</dbReference>
<reference evidence="2 3" key="1">
    <citation type="submission" date="2018-02" db="EMBL/GenBank/DDBJ databases">
        <title>Insights into the biology of acidophilic members of the Acidiferrobacteraceae family derived from comparative genomic analyses.</title>
        <authorList>
            <person name="Issotta F."/>
            <person name="Thyssen C."/>
            <person name="Mena C."/>
            <person name="Moya A."/>
            <person name="Bellenberg S."/>
            <person name="Sproer C."/>
            <person name="Covarrubias P.C."/>
            <person name="Sand W."/>
            <person name="Quatrini R."/>
            <person name="Vera M."/>
        </authorList>
    </citation>
    <scope>NUCLEOTIDE SEQUENCE [LARGE SCALE GENOMIC DNA]</scope>
    <source>
        <strain evidence="3">m-1</strain>
    </source>
</reference>
<organism evidence="2 3">
    <name type="scientific">Acidiferrobacter thiooxydans</name>
    <dbReference type="NCBI Taxonomy" id="163359"/>
    <lineage>
        <taxon>Bacteria</taxon>
        <taxon>Pseudomonadati</taxon>
        <taxon>Pseudomonadota</taxon>
        <taxon>Gammaproteobacteria</taxon>
        <taxon>Acidiferrobacterales</taxon>
        <taxon>Acidiferrobacteraceae</taxon>
        <taxon>Acidiferrobacter</taxon>
    </lineage>
</organism>
<gene>
    <name evidence="2" type="ORF">C4900_03350</name>
</gene>
<dbReference type="Gene3D" id="3.40.50.1580">
    <property type="entry name" value="Nucleoside phosphorylase domain"/>
    <property type="match status" value="1"/>
</dbReference>
<protein>
    <submittedName>
        <fullName evidence="2">Phosphorylase</fullName>
    </submittedName>
</protein>
<dbReference type="SUPFAM" id="SSF53167">
    <property type="entry name" value="Purine and uridine phosphorylases"/>
    <property type="match status" value="1"/>
</dbReference>
<keyword evidence="3" id="KW-1185">Reference proteome</keyword>
<dbReference type="EMBL" id="PSYR01000001">
    <property type="protein sequence ID" value="RCN58809.1"/>
    <property type="molecule type" value="Genomic_DNA"/>
</dbReference>
<evidence type="ECO:0000313" key="3">
    <source>
        <dbReference type="Proteomes" id="UP000253250"/>
    </source>
</evidence>
<dbReference type="AlphaFoldDB" id="A0A368HK20"/>
<name>A0A368HK20_9GAMM</name>
<keyword evidence="1" id="KW-0732">Signal</keyword>
<sequence>MSNTGKNRLRCALLAAAFGAPQLACAVPPYRPRAIVLTAFPPEFRVWQASGRYPRTVQVPGLPRPMICNTRRVCVAITGEGEINAAVRTTAIVRDPRLDCRATLFIRSGIAGGVQSRAALGSVYLANWIVSWGFGHHYLTRSRHMAWAPPRPPYAHNPWDTLAYRVAPGLLSAAYAATRAMPLADSAAVLPLDAALGLHKHPRVYEGANVSGDDFWIGRQNQRIARHIVALYTHGTAHYATTAMEDLGDIAALAAFGLQHHYLSVRAVSDIDVPPPATSVGAIIAKGDEYAGSLAARNAYLVTRRIIAHLVLHKP</sequence>
<dbReference type="PANTHER" id="PTHR38643">
    <property type="entry name" value="PURINE NUCLEOSIDE PERMEASE C285.05-RELATED"/>
    <property type="match status" value="1"/>
</dbReference>
<feature type="chain" id="PRO_5016826360" evidence="1">
    <location>
        <begin position="27"/>
        <end position="315"/>
    </location>
</feature>
<dbReference type="InterPro" id="IPR035994">
    <property type="entry name" value="Nucleoside_phosphorylase_sf"/>
</dbReference>
<accession>A0A368HK20</accession>
<dbReference type="Pfam" id="PF06516">
    <property type="entry name" value="NUP"/>
    <property type="match status" value="1"/>
</dbReference>
<dbReference type="InterPro" id="IPR009486">
    <property type="entry name" value="Pur_nuclsid_perm"/>
</dbReference>
<dbReference type="Proteomes" id="UP000253250">
    <property type="component" value="Unassembled WGS sequence"/>
</dbReference>
<dbReference type="GO" id="GO:0055085">
    <property type="term" value="P:transmembrane transport"/>
    <property type="evidence" value="ECO:0007669"/>
    <property type="project" value="InterPro"/>
</dbReference>
<dbReference type="OrthoDB" id="109937at2"/>
<dbReference type="RefSeq" id="WP_083995757.1">
    <property type="nucleotide sequence ID" value="NZ_CP080624.1"/>
</dbReference>
<comment type="caution">
    <text evidence="2">The sequence shown here is derived from an EMBL/GenBank/DDBJ whole genome shotgun (WGS) entry which is preliminary data.</text>
</comment>
<proteinExistence type="predicted"/>